<evidence type="ECO:0000256" key="1">
    <source>
        <dbReference type="SAM" id="MobiDB-lite"/>
    </source>
</evidence>
<keyword evidence="2" id="KW-0472">Membrane</keyword>
<dbReference type="Proteomes" id="UP001239213">
    <property type="component" value="Unassembled WGS sequence"/>
</dbReference>
<accession>A0AAI9VCA6</accession>
<evidence type="ECO:0000256" key="2">
    <source>
        <dbReference type="SAM" id="Phobius"/>
    </source>
</evidence>
<evidence type="ECO:0000313" key="3">
    <source>
        <dbReference type="EMBL" id="KAK1479523.1"/>
    </source>
</evidence>
<protein>
    <submittedName>
        <fullName evidence="3">Uncharacterized protein</fullName>
    </submittedName>
</protein>
<keyword evidence="2" id="KW-0812">Transmembrane</keyword>
<organism evidence="3 4">
    <name type="scientific">Colletotrichum cuscutae</name>
    <dbReference type="NCBI Taxonomy" id="1209917"/>
    <lineage>
        <taxon>Eukaryota</taxon>
        <taxon>Fungi</taxon>
        <taxon>Dikarya</taxon>
        <taxon>Ascomycota</taxon>
        <taxon>Pezizomycotina</taxon>
        <taxon>Sordariomycetes</taxon>
        <taxon>Hypocreomycetidae</taxon>
        <taxon>Glomerellales</taxon>
        <taxon>Glomerellaceae</taxon>
        <taxon>Colletotrichum</taxon>
        <taxon>Colletotrichum acutatum species complex</taxon>
    </lineage>
</organism>
<keyword evidence="4" id="KW-1185">Reference proteome</keyword>
<feature type="region of interest" description="Disordered" evidence="1">
    <location>
        <begin position="1116"/>
        <end position="1140"/>
    </location>
</feature>
<keyword evidence="2" id="KW-1133">Transmembrane helix</keyword>
<feature type="transmembrane region" description="Helical" evidence="2">
    <location>
        <begin position="178"/>
        <end position="196"/>
    </location>
</feature>
<name>A0AAI9VCA6_9PEZI</name>
<feature type="region of interest" description="Disordered" evidence="1">
    <location>
        <begin position="945"/>
        <end position="978"/>
    </location>
</feature>
<feature type="compositionally biased region" description="Basic and acidic residues" evidence="1">
    <location>
        <begin position="955"/>
        <end position="968"/>
    </location>
</feature>
<evidence type="ECO:0000313" key="4">
    <source>
        <dbReference type="Proteomes" id="UP001239213"/>
    </source>
</evidence>
<feature type="transmembrane region" description="Helical" evidence="2">
    <location>
        <begin position="20"/>
        <end position="40"/>
    </location>
</feature>
<sequence length="1222" mass="138517">MGRSQVVVTVQFGSSSHVLFDGLLAIVITVVCVAFEFMNIHEGHIWRQNRRCVIYAQSALVPLLKKRYACSVETCGPIILAFAMGAHQAPIQITKTMRTQQPFQRGQRAEGRTVNTEYAGTYMLANREHHTGWHSKEALTAFHIGQLCATRLILVPVIPLPAQMPIHEAWGSGKGMRWIFWGFAIRVLMFTGTPYWEPVYVHKRQLSLMGHTKVTQQSTIHHIEQHTARVPLLLSAFIGEVDDSTILKYPLEPGGDLTRLELEHKNSHHRFTETGLYLERAVSGTIFKYLTASNIPAPSLQQRLAWCRELSEAVEHPTNLADFQGRYLSEDAVSVFFFKTDFFALGYCYHGLHEVFSRMILLLYNSAGEVLEDIRADFINIEGFRLVEDKDGERIDSQKTYRPTLGRWSLRLQRFRKEDRYFFFMLRIVAISGRLSKNKVLDWPAYLRIKISSFDINEGEDGSMKIHSWELNYCRLYAAVELDFQSDINAFAFQCEQSLSVIPRCDRLRQSSFQCADGDDVSRCVEGFVIGSNGYPMHALPGGAGTPYVKLSGTNKPTKPSLDSFFPATEVTICSVHLRRIRRFLFVACIPLMLSLLKIGNPHRLNEVGKLAVHIEWGVKWMGVLRKKDHQPVYRVHSGPSRPWTHYSVITKLPSKPTDPPAGSRLSTVIEAFVSFFTPYCTTFWPRWMMKLLVYVNNFGKSNIDVKKPKVVYWKNNANARKNNADKYLESCHPLSLAVQVATRPTRPAAFTLDKSFRRMTSRRDKRSRVPIPASVRICYRDMVENASHTNLGQTDNARTYSCRDVSLDITKPQTPAQGEGKGNRADQFYIYRTSDGRNVPTVAIEYKALHKLRYNEVVTGLEFEIWLEHRSLPLSYMYTGKAFVFLHIPDNPTSIYYPIHVPNLDLLYRSSPSSFRPSVQNRLLRPSTTLPRLLQGFKRSPIRTRSRYKQADSNTKHRSDSGNDERVIPPSPTPTRSIHTELTKIAENIGSISEQISGTMDISTSLAKDRGRDANTVPLYLSGSVVSLFKVRLSSYGYTLMAKGVKSLDLARLQHENEVTCKSGPTIQLIIAGRPLFDSANQAISTDVVSMLGILHGDAEPRNVLRDTFRCRPPLGSLSSNGQTQKRKRGGGGGMLDKRRKGDFTKELESVVERCYLCGQVGLMLKKMDQGETKAKRSPRTNHSEAINLPGESLTEFQLRNKGYKLTYQSPDFLIAIFLVI</sequence>
<dbReference type="EMBL" id="MPDP01000113">
    <property type="protein sequence ID" value="KAK1479523.1"/>
    <property type="molecule type" value="Genomic_DNA"/>
</dbReference>
<reference evidence="3" key="1">
    <citation type="submission" date="2016-11" db="EMBL/GenBank/DDBJ databases">
        <title>The genome sequence of Colletotrichum cuscutae.</title>
        <authorList>
            <person name="Baroncelli R."/>
        </authorList>
    </citation>
    <scope>NUCLEOTIDE SEQUENCE</scope>
    <source>
        <strain evidence="3">IMI 304802</strain>
    </source>
</reference>
<gene>
    <name evidence="3" type="ORF">CCUS01_04652</name>
</gene>
<dbReference type="AlphaFoldDB" id="A0AAI9VCA6"/>
<comment type="caution">
    <text evidence="3">The sequence shown here is derived from an EMBL/GenBank/DDBJ whole genome shotgun (WGS) entry which is preliminary data.</text>
</comment>
<proteinExistence type="predicted"/>